<reference evidence="3" key="1">
    <citation type="journal article" date="2019" name="Int. J. Syst. Evol. Microbiol.">
        <title>The Global Catalogue of Microorganisms (GCM) 10K type strain sequencing project: providing services to taxonomists for standard genome sequencing and annotation.</title>
        <authorList>
            <consortium name="The Broad Institute Genomics Platform"/>
            <consortium name="The Broad Institute Genome Sequencing Center for Infectious Disease"/>
            <person name="Wu L."/>
            <person name="Ma J."/>
        </authorList>
    </citation>
    <scope>NUCLEOTIDE SEQUENCE [LARGE SCALE GENOMIC DNA]</scope>
    <source>
        <strain evidence="3">JCM 15614</strain>
    </source>
</reference>
<dbReference type="Proteomes" id="UP001499924">
    <property type="component" value="Unassembled WGS sequence"/>
</dbReference>
<comment type="caution">
    <text evidence="2">The sequence shown here is derived from an EMBL/GenBank/DDBJ whole genome shotgun (WGS) entry which is preliminary data.</text>
</comment>
<evidence type="ECO:0000313" key="3">
    <source>
        <dbReference type="Proteomes" id="UP001499924"/>
    </source>
</evidence>
<accession>A0ABP6P4V4</accession>
<dbReference type="EMBL" id="BAAAVV010000004">
    <property type="protein sequence ID" value="GAA3167227.1"/>
    <property type="molecule type" value="Genomic_DNA"/>
</dbReference>
<evidence type="ECO:0000256" key="1">
    <source>
        <dbReference type="SAM" id="MobiDB-lite"/>
    </source>
</evidence>
<keyword evidence="3" id="KW-1185">Reference proteome</keyword>
<proteinExistence type="predicted"/>
<gene>
    <name evidence="2" type="ORF">GCM10010531_19930</name>
</gene>
<sequence length="57" mass="6249">MTEHRHDPSGTRREETDHLTDRATLPGENDASASAIRGAYEASEEDKERGKAVKPGN</sequence>
<feature type="region of interest" description="Disordered" evidence="1">
    <location>
        <begin position="1"/>
        <end position="34"/>
    </location>
</feature>
<evidence type="ECO:0000313" key="2">
    <source>
        <dbReference type="EMBL" id="GAA3167227.1"/>
    </source>
</evidence>
<feature type="compositionally biased region" description="Basic and acidic residues" evidence="1">
    <location>
        <begin position="1"/>
        <end position="21"/>
    </location>
</feature>
<protein>
    <submittedName>
        <fullName evidence="2">Uncharacterized protein</fullName>
    </submittedName>
</protein>
<dbReference type="RefSeq" id="WP_344688691.1">
    <property type="nucleotide sequence ID" value="NZ_BAAAVV010000004.1"/>
</dbReference>
<name>A0ABP6P4V4_9ACTN</name>
<organism evidence="2 3">
    <name type="scientific">Blastococcus jejuensis</name>
    <dbReference type="NCBI Taxonomy" id="351224"/>
    <lineage>
        <taxon>Bacteria</taxon>
        <taxon>Bacillati</taxon>
        <taxon>Actinomycetota</taxon>
        <taxon>Actinomycetes</taxon>
        <taxon>Geodermatophilales</taxon>
        <taxon>Geodermatophilaceae</taxon>
        <taxon>Blastococcus</taxon>
    </lineage>
</organism>